<evidence type="ECO:0000313" key="13">
    <source>
        <dbReference type="Proteomes" id="UP001059041"/>
    </source>
</evidence>
<evidence type="ECO:0000256" key="9">
    <source>
        <dbReference type="PIRSR" id="PIRSR000459-2"/>
    </source>
</evidence>
<dbReference type="Pfam" id="PF00927">
    <property type="entry name" value="Transglut_C"/>
    <property type="match status" value="2"/>
</dbReference>
<evidence type="ECO:0000256" key="4">
    <source>
        <dbReference type="ARBA" id="ARBA00022837"/>
    </source>
</evidence>
<dbReference type="SMART" id="SM00460">
    <property type="entry name" value="TGc"/>
    <property type="match status" value="1"/>
</dbReference>
<feature type="binding site" evidence="9">
    <location>
        <position position="483"/>
    </location>
    <ligand>
        <name>Ca(2+)</name>
        <dbReference type="ChEBI" id="CHEBI:29108"/>
    </ligand>
</feature>
<dbReference type="AlphaFoldDB" id="A0A9W7T6I8"/>
<gene>
    <name evidence="12" type="ORF">IRJ41_019053</name>
</gene>
<evidence type="ECO:0000313" key="12">
    <source>
        <dbReference type="EMBL" id="KAI7792670.1"/>
    </source>
</evidence>
<dbReference type="InterPro" id="IPR002931">
    <property type="entry name" value="Transglutaminase-like"/>
</dbReference>
<dbReference type="Gene3D" id="3.90.260.10">
    <property type="entry name" value="Transglutaminase-like"/>
    <property type="match status" value="1"/>
</dbReference>
<dbReference type="InterPro" id="IPR008958">
    <property type="entry name" value="Transglutaminase_C"/>
</dbReference>
<protein>
    <recommendedName>
        <fullName evidence="6">protein-glutamine gamma-glutamyltransferase</fullName>
        <ecNumber evidence="6">2.3.2.13</ecNumber>
    </recommendedName>
</protein>
<evidence type="ECO:0000256" key="7">
    <source>
        <dbReference type="ARBA" id="ARBA00051843"/>
    </source>
</evidence>
<dbReference type="GO" id="GO:0007399">
    <property type="term" value="P:nervous system development"/>
    <property type="evidence" value="ECO:0007669"/>
    <property type="project" value="UniProtKB-ARBA"/>
</dbReference>
<evidence type="ECO:0000256" key="1">
    <source>
        <dbReference type="ARBA" id="ARBA00005968"/>
    </source>
</evidence>
<dbReference type="GO" id="GO:0046872">
    <property type="term" value="F:metal ion binding"/>
    <property type="evidence" value="ECO:0007669"/>
    <property type="project" value="UniProtKB-KW"/>
</dbReference>
<evidence type="ECO:0000256" key="10">
    <source>
        <dbReference type="SAM" id="MobiDB-lite"/>
    </source>
</evidence>
<dbReference type="EMBL" id="JAFHDT010000023">
    <property type="protein sequence ID" value="KAI7792670.1"/>
    <property type="molecule type" value="Genomic_DNA"/>
</dbReference>
<comment type="caution">
    <text evidence="12">The sequence shown here is derived from an EMBL/GenBank/DDBJ whole genome shotgun (WGS) entry which is preliminary data.</text>
</comment>
<dbReference type="InterPro" id="IPR023608">
    <property type="entry name" value="Transglutaminase_animal"/>
</dbReference>
<keyword evidence="13" id="KW-1185">Reference proteome</keyword>
<dbReference type="SUPFAM" id="SSF54001">
    <property type="entry name" value="Cysteine proteinases"/>
    <property type="match status" value="1"/>
</dbReference>
<sequence>MKRVVGRYSLANSNLDESELPEFEPSSDVWNPRGTPDEATQAASLSALSVDMRVTENKAEHITDKYNNSNLIVRRGKEFTIIIKFDRAFDEEQDNVEMEFLIGSAPNENKGTYIIVSIGKEKRDVSWKCRVVNIEGKDVTVGITPDPKCIVGRFRTFVAVVSGLGKQRTPKNPDTDVYVLFNAWDPADQVYMEKEEDRQEYVLNDVGVIYNGEFNNVTVRSWNYGQFEQGVLDACLLVLDTAKVPLVFRGNATEVVRQGSALMNAQDDDGVLVGNWSGEYSTGTSPTAWTGSTEILLKYASEGASPVAFAQCWVFAGVLNTFLRCLGLPARVITNFCSAHDNTGNLKTDIELDEDGKVDKGKTRDSIWNYHCWNEVYMKRTDLPEKYWGWQVVDSTPQETSDGLYRCGPTSVSALKEGELSYQFDSRFVFAELNSDVIYHQSDENGKSKIIYVDTAYVGRLIVTKKRNSNEYEDITSSYKYPEASLKEREAMQMAESRGVPTRDYFPFTEAGVDIELQADVIKMGEDFKLNINIKNQTTEKCNIHIALTGCVVFYTGVTSSVFKFENKDATVEPSQTETVQISIQAVEYMRNLVEQSNLLFVVYGNVEELNQSLSTMRVVTLRPPELTIQVTGTPQVGTELMVNVEFLNPYNFILKNVQLRLDGPGLIKTKLKKYRQIFPGGSIKYKESIIPQVHGKKTLIACLDCSALRQVTNQIEIDVLKAMDKLVTRETDKEKERVVENENNNP</sequence>
<dbReference type="FunFam" id="2.60.40.10:FF:000090">
    <property type="entry name" value="Protein-glutamine gamma-glutamyltransferase 2"/>
    <property type="match status" value="1"/>
</dbReference>
<dbReference type="InterPro" id="IPR036238">
    <property type="entry name" value="Transglutaminase_C_sf"/>
</dbReference>
<name>A0A9W7T6I8_TRIRA</name>
<keyword evidence="5" id="KW-0012">Acyltransferase</keyword>
<dbReference type="GO" id="GO:0003810">
    <property type="term" value="F:protein-glutamine gamma-glutamyltransferase activity"/>
    <property type="evidence" value="ECO:0007669"/>
    <property type="project" value="UniProtKB-EC"/>
</dbReference>
<dbReference type="EC" id="2.3.2.13" evidence="6"/>
<dbReference type="InterPro" id="IPR013783">
    <property type="entry name" value="Ig-like_fold"/>
</dbReference>
<feature type="binding site" evidence="9">
    <location>
        <position position="436"/>
    </location>
    <ligand>
        <name>Ca(2+)</name>
        <dbReference type="ChEBI" id="CHEBI:29108"/>
    </ligand>
</feature>
<dbReference type="SUPFAM" id="SSF49309">
    <property type="entry name" value="Transglutaminase, two C-terminal domains"/>
    <property type="match status" value="2"/>
</dbReference>
<keyword evidence="4 9" id="KW-0106">Calcium</keyword>
<dbReference type="FunFam" id="2.60.40.10:FF:000171">
    <property type="entry name" value="protein-glutamine gamma-glutamyltransferase 6"/>
    <property type="match status" value="1"/>
</dbReference>
<dbReference type="Gene3D" id="2.60.40.10">
    <property type="entry name" value="Immunoglobulins"/>
    <property type="match status" value="3"/>
</dbReference>
<dbReference type="GO" id="GO:0072378">
    <property type="term" value="P:blood coagulation, fibrin clot formation"/>
    <property type="evidence" value="ECO:0007669"/>
    <property type="project" value="TreeGrafter"/>
</dbReference>
<organism evidence="12 13">
    <name type="scientific">Triplophysa rosa</name>
    <name type="common">Cave loach</name>
    <dbReference type="NCBI Taxonomy" id="992332"/>
    <lineage>
        <taxon>Eukaryota</taxon>
        <taxon>Metazoa</taxon>
        <taxon>Chordata</taxon>
        <taxon>Craniata</taxon>
        <taxon>Vertebrata</taxon>
        <taxon>Euteleostomi</taxon>
        <taxon>Actinopterygii</taxon>
        <taxon>Neopterygii</taxon>
        <taxon>Teleostei</taxon>
        <taxon>Ostariophysi</taxon>
        <taxon>Cypriniformes</taxon>
        <taxon>Nemacheilidae</taxon>
        <taxon>Triplophysa</taxon>
    </lineage>
</organism>
<evidence type="ECO:0000256" key="2">
    <source>
        <dbReference type="ARBA" id="ARBA00022679"/>
    </source>
</evidence>
<feature type="region of interest" description="Disordered" evidence="10">
    <location>
        <begin position="18"/>
        <end position="38"/>
    </location>
</feature>
<reference evidence="12" key="1">
    <citation type="submission" date="2021-02" db="EMBL/GenBank/DDBJ databases">
        <title>Comparative genomics reveals that relaxation of natural selection precedes convergent phenotypic evolution of cavefish.</title>
        <authorList>
            <person name="Peng Z."/>
        </authorList>
    </citation>
    <scope>NUCLEOTIDE SEQUENCE</scope>
    <source>
        <tissue evidence="12">Muscle</tissue>
    </source>
</reference>
<dbReference type="FunFam" id="3.90.260.10:FF:000001">
    <property type="entry name" value="Protein-glutamine gamma-glutamyltransferase 2"/>
    <property type="match status" value="1"/>
</dbReference>
<feature type="active site" evidence="8">
    <location>
        <position position="394"/>
    </location>
</feature>
<keyword evidence="2" id="KW-0808">Transferase</keyword>
<dbReference type="Pfam" id="PF00868">
    <property type="entry name" value="Transglut_N"/>
    <property type="match status" value="1"/>
</dbReference>
<comment type="catalytic activity">
    <reaction evidence="7">
        <text>L-glutaminyl-[protein] + L-lysyl-[protein] = [protein]-L-lysyl-N(6)-5-L-glutamyl-[protein] + NH4(+)</text>
        <dbReference type="Rhea" id="RHEA:54816"/>
        <dbReference type="Rhea" id="RHEA-COMP:9752"/>
        <dbReference type="Rhea" id="RHEA-COMP:10207"/>
        <dbReference type="Rhea" id="RHEA-COMP:14005"/>
        <dbReference type="ChEBI" id="CHEBI:28938"/>
        <dbReference type="ChEBI" id="CHEBI:29969"/>
        <dbReference type="ChEBI" id="CHEBI:30011"/>
        <dbReference type="ChEBI" id="CHEBI:138370"/>
        <dbReference type="EC" id="2.3.2.13"/>
    </reaction>
</comment>
<feature type="binding site" evidence="9">
    <location>
        <position position="488"/>
    </location>
    <ligand>
        <name>Ca(2+)</name>
        <dbReference type="ChEBI" id="CHEBI:29108"/>
    </ligand>
</feature>
<dbReference type="Proteomes" id="UP001059041">
    <property type="component" value="Linkage Group LG23"/>
</dbReference>
<evidence type="ECO:0000256" key="8">
    <source>
        <dbReference type="PIRSR" id="PIRSR000459-1"/>
    </source>
</evidence>
<feature type="active site" evidence="8">
    <location>
        <position position="312"/>
    </location>
</feature>
<comment type="cofactor">
    <cofactor evidence="9">
        <name>Ca(2+)</name>
        <dbReference type="ChEBI" id="CHEBI:29108"/>
    </cofactor>
    <text evidence="9">Binds 1 Ca(2+) ion per subunit.</text>
</comment>
<dbReference type="PANTHER" id="PTHR11590">
    <property type="entry name" value="PROTEIN-GLUTAMINE GAMMA-GLUTAMYLTRANSFERASE"/>
    <property type="match status" value="1"/>
</dbReference>
<dbReference type="Pfam" id="PF01841">
    <property type="entry name" value="Transglut_core"/>
    <property type="match status" value="1"/>
</dbReference>
<proteinExistence type="inferred from homology"/>
<evidence type="ECO:0000256" key="5">
    <source>
        <dbReference type="ARBA" id="ARBA00023315"/>
    </source>
</evidence>
<accession>A0A9W7T6I8</accession>
<evidence type="ECO:0000259" key="11">
    <source>
        <dbReference type="SMART" id="SM00460"/>
    </source>
</evidence>
<dbReference type="InterPro" id="IPR050779">
    <property type="entry name" value="Transglutaminase"/>
</dbReference>
<dbReference type="InterPro" id="IPR014756">
    <property type="entry name" value="Ig_E-set"/>
</dbReference>
<dbReference type="PANTHER" id="PTHR11590:SF42">
    <property type="entry name" value="COAGULATION FACTOR XIII A CHAIN"/>
    <property type="match status" value="1"/>
</dbReference>
<keyword evidence="3 9" id="KW-0479">Metal-binding</keyword>
<feature type="binding site" evidence="9">
    <location>
        <position position="434"/>
    </location>
    <ligand>
        <name>Ca(2+)</name>
        <dbReference type="ChEBI" id="CHEBI:29108"/>
    </ligand>
</feature>
<dbReference type="InterPro" id="IPR036985">
    <property type="entry name" value="Transglutaminase-like_sf"/>
</dbReference>
<feature type="domain" description="Transglutaminase-like" evidence="11">
    <location>
        <begin position="304"/>
        <end position="397"/>
    </location>
</feature>
<dbReference type="PIRSF" id="PIRSF000459">
    <property type="entry name" value="TGM_EBP42"/>
    <property type="match status" value="1"/>
</dbReference>
<feature type="active site" evidence="8">
    <location>
        <position position="371"/>
    </location>
</feature>
<comment type="similarity">
    <text evidence="1">Belongs to the transglutaminase superfamily. Transglutaminase family.</text>
</comment>
<dbReference type="InterPro" id="IPR001102">
    <property type="entry name" value="Transglutaminase_N"/>
</dbReference>
<dbReference type="SUPFAM" id="SSF81296">
    <property type="entry name" value="E set domains"/>
    <property type="match status" value="1"/>
</dbReference>
<dbReference type="InterPro" id="IPR038765">
    <property type="entry name" value="Papain-like_cys_pep_sf"/>
</dbReference>
<evidence type="ECO:0000256" key="6">
    <source>
        <dbReference type="ARBA" id="ARBA00024222"/>
    </source>
</evidence>
<evidence type="ECO:0000256" key="3">
    <source>
        <dbReference type="ARBA" id="ARBA00022723"/>
    </source>
</evidence>